<dbReference type="Proteomes" id="UP000199017">
    <property type="component" value="Unassembled WGS sequence"/>
</dbReference>
<keyword evidence="5 10" id="KW-0443">Lipid metabolism</keyword>
<keyword evidence="6 10" id="KW-0594">Phospholipid biosynthesis</keyword>
<feature type="binding site" evidence="10">
    <location>
        <position position="40"/>
    </location>
    <ligand>
        <name>Mg(2+)</name>
        <dbReference type="ChEBI" id="CHEBI:18420"/>
    </ligand>
</feature>
<dbReference type="SUPFAM" id="SSF51395">
    <property type="entry name" value="FMN-linked oxidoreductases"/>
    <property type="match status" value="1"/>
</dbReference>
<dbReference type="RefSeq" id="WP_091585630.1">
    <property type="nucleotide sequence ID" value="NZ_FNDU01000007.1"/>
</dbReference>
<evidence type="ECO:0000313" key="11">
    <source>
        <dbReference type="EMBL" id="SDI41107.1"/>
    </source>
</evidence>
<dbReference type="InterPro" id="IPR038597">
    <property type="entry name" value="GGGP/HepGP_synthase_sf"/>
</dbReference>
<comment type="catalytic activity">
    <reaction evidence="8 10">
        <text>sn-glycerol 1-phosphate + all-trans-heptaprenyl diphosphate = 3-heptaprenyl-sn-glycero-1-phosphate + diphosphate</text>
        <dbReference type="Rhea" id="RHEA:33495"/>
        <dbReference type="ChEBI" id="CHEBI:33019"/>
        <dbReference type="ChEBI" id="CHEBI:57685"/>
        <dbReference type="ChEBI" id="CHEBI:58206"/>
        <dbReference type="ChEBI" id="CHEBI:64781"/>
        <dbReference type="EC" id="2.5.1.n9"/>
    </reaction>
</comment>
<comment type="function">
    <text evidence="10">Prenyltransferase that catalyzes in vivo the transfer of the heptaprenyl moiety of heptaprenyl pyrophosphate (HepPP; 35 carbon atoms) to the C3 hydroxyl of sn-glycerol-1-phosphate (G1P), producing heptaprenylglyceryl phosphate (HepGP). This reaction is an ether-bond-formation step in the biosynthesis of archaea-type G1P-based membrane lipids found in Bacillales.</text>
</comment>
<dbReference type="NCBIfam" id="NF003197">
    <property type="entry name" value="PRK04169.1-1"/>
    <property type="match status" value="1"/>
</dbReference>
<keyword evidence="2 10" id="KW-0808">Transferase</keyword>
<evidence type="ECO:0000256" key="4">
    <source>
        <dbReference type="ARBA" id="ARBA00022842"/>
    </source>
</evidence>
<feature type="binding site" evidence="10">
    <location>
        <position position="189"/>
    </location>
    <ligand>
        <name>sn-glycerol 1-phosphate</name>
        <dbReference type="ChEBI" id="CHEBI:57685"/>
    </ligand>
</feature>
<dbReference type="STRING" id="930129.SAMN05216352_107163"/>
<evidence type="ECO:0000256" key="2">
    <source>
        <dbReference type="ARBA" id="ARBA00022679"/>
    </source>
</evidence>
<dbReference type="OrthoDB" id="2381757at2"/>
<dbReference type="GO" id="GO:0046474">
    <property type="term" value="P:glycerophospholipid biosynthetic process"/>
    <property type="evidence" value="ECO:0007669"/>
    <property type="project" value="UniProtKB-UniRule"/>
</dbReference>
<keyword evidence="4 10" id="KW-0460">Magnesium</keyword>
<evidence type="ECO:0000313" key="12">
    <source>
        <dbReference type="Proteomes" id="UP000199017"/>
    </source>
</evidence>
<name>A0A1G8KCF9_9BACI</name>
<comment type="cofactor">
    <cofactor evidence="10">
        <name>Mg(2+)</name>
        <dbReference type="ChEBI" id="CHEBI:18420"/>
    </cofactor>
</comment>
<reference evidence="11 12" key="1">
    <citation type="submission" date="2016-10" db="EMBL/GenBank/DDBJ databases">
        <authorList>
            <person name="de Groot N.N."/>
        </authorList>
    </citation>
    <scope>NUCLEOTIDE SEQUENCE [LARGE SCALE GENOMIC DNA]</scope>
    <source>
        <strain evidence="12">P4B,CCM 7963,CECT 7998,DSM 25260,IBRC-M 10614,KCTC 13821</strain>
    </source>
</reference>
<comment type="similarity">
    <text evidence="10">Belongs to the GGGP/HepGP synthase family. Group I subfamily.</text>
</comment>
<dbReference type="NCBIfam" id="TIGR01768">
    <property type="entry name" value="GGGP-family"/>
    <property type="match status" value="1"/>
</dbReference>
<accession>A0A1G8KCF9</accession>
<dbReference type="GO" id="GO:0000287">
    <property type="term" value="F:magnesium ion binding"/>
    <property type="evidence" value="ECO:0007669"/>
    <property type="project" value="UniProtKB-UniRule"/>
</dbReference>
<dbReference type="CDD" id="cd02812">
    <property type="entry name" value="PcrB_like"/>
    <property type="match status" value="1"/>
</dbReference>
<dbReference type="PANTHER" id="PTHR40029">
    <property type="match status" value="1"/>
</dbReference>
<dbReference type="UniPathway" id="UPA00940"/>
<dbReference type="Pfam" id="PF01884">
    <property type="entry name" value="PcrB"/>
    <property type="match status" value="1"/>
</dbReference>
<evidence type="ECO:0000256" key="9">
    <source>
        <dbReference type="ARBA" id="ARBA00066888"/>
    </source>
</evidence>
<feature type="binding site" evidence="10">
    <location>
        <position position="14"/>
    </location>
    <ligand>
        <name>Mg(2+)</name>
        <dbReference type="ChEBI" id="CHEBI:18420"/>
    </ligand>
</feature>
<keyword evidence="1 10" id="KW-0444">Lipid biosynthesis</keyword>
<dbReference type="FunFam" id="3.20.20.390:FF:000001">
    <property type="entry name" value="Heptaprenylglyceryl phosphate synthase"/>
    <property type="match status" value="1"/>
</dbReference>
<dbReference type="InterPro" id="IPR008205">
    <property type="entry name" value="GGGP_HepGP_synthase"/>
</dbReference>
<feature type="binding site" evidence="10">
    <location>
        <position position="12"/>
    </location>
    <ligand>
        <name>sn-glycerol 1-phosphate</name>
        <dbReference type="ChEBI" id="CHEBI:57685"/>
    </ligand>
</feature>
<dbReference type="NCBIfam" id="NF003199">
    <property type="entry name" value="PRK04169.1-3"/>
    <property type="match status" value="1"/>
</dbReference>
<evidence type="ECO:0000256" key="10">
    <source>
        <dbReference type="HAMAP-Rule" id="MF_00112"/>
    </source>
</evidence>
<dbReference type="HAMAP" id="MF_00112">
    <property type="entry name" value="GGGP_HepGP_synthase"/>
    <property type="match status" value="1"/>
</dbReference>
<evidence type="ECO:0000256" key="8">
    <source>
        <dbReference type="ARBA" id="ARBA00048318"/>
    </source>
</evidence>
<evidence type="ECO:0000256" key="5">
    <source>
        <dbReference type="ARBA" id="ARBA00023098"/>
    </source>
</evidence>
<dbReference type="Gene3D" id="3.20.20.390">
    <property type="entry name" value="FMN-linked oxidoreductases"/>
    <property type="match status" value="1"/>
</dbReference>
<feature type="binding site" evidence="10">
    <location>
        <begin position="159"/>
        <end position="164"/>
    </location>
    <ligand>
        <name>sn-glycerol 1-phosphate</name>
        <dbReference type="ChEBI" id="CHEBI:57685"/>
    </ligand>
</feature>
<comment type="caution">
    <text evidence="10">Lacks conserved residue(s) required for the propagation of feature annotation.</text>
</comment>
<protein>
    <recommendedName>
        <fullName evidence="9 10">Heptaprenylglyceryl phosphate synthase</fullName>
        <shortName evidence="10">HepGP synthase</shortName>
        <ecNumber evidence="9 10">2.5.1.n9</ecNumber>
    </recommendedName>
    <alternativeName>
        <fullName evidence="10">Glycerol-1-phosphate heptaprenyltransferase</fullName>
    </alternativeName>
</protein>
<dbReference type="PANTHER" id="PTHR40029:SF2">
    <property type="entry name" value="HEPTAPRENYLGLYCERYL PHOSPHATE SYNTHASE"/>
    <property type="match status" value="1"/>
</dbReference>
<organism evidence="11 12">
    <name type="scientific">Alteribacillus bidgolensis</name>
    <dbReference type="NCBI Taxonomy" id="930129"/>
    <lineage>
        <taxon>Bacteria</taxon>
        <taxon>Bacillati</taxon>
        <taxon>Bacillota</taxon>
        <taxon>Bacilli</taxon>
        <taxon>Bacillales</taxon>
        <taxon>Bacillaceae</taxon>
        <taxon>Alteribacillus</taxon>
    </lineage>
</organism>
<evidence type="ECO:0000256" key="6">
    <source>
        <dbReference type="ARBA" id="ARBA00023209"/>
    </source>
</evidence>
<comment type="pathway">
    <text evidence="10">Membrane lipid metabolism; glycerophospholipid metabolism.</text>
</comment>
<keyword evidence="3 10" id="KW-0479">Metal-binding</keyword>
<dbReference type="EC" id="2.5.1.n9" evidence="9 10"/>
<keyword evidence="7 10" id="KW-1208">Phospholipid metabolism</keyword>
<dbReference type="InterPro" id="IPR039074">
    <property type="entry name" value="GGGP/HepGP_synthase_I"/>
</dbReference>
<dbReference type="AlphaFoldDB" id="A0A1G8KCF9"/>
<feature type="binding site" evidence="10">
    <location>
        <begin position="209"/>
        <end position="210"/>
    </location>
    <ligand>
        <name>sn-glycerol 1-phosphate</name>
        <dbReference type="ChEBI" id="CHEBI:57685"/>
    </ligand>
</feature>
<sequence>MLSYTEWKHVFKLDPAKELSDEDLEAICESGTDAIIIGGSDNVTLDNTISLLARVRRYSVACALEVSTLDSITPGFDYFFIPTVLNAGDPRWITGMHRQALKEYGTMMNWEEIVTEGYCILNSDAKVSSLTEADTALNQEDVEAAAMLADRLFHLPVFYLEYSGVYGDPAIVKACADTLKDARLFYGGGIKTTEQAAEMAAFADTVVVGNIVYEDVKAALKTVKAVKNNGSDDGKNV</sequence>
<evidence type="ECO:0000256" key="3">
    <source>
        <dbReference type="ARBA" id="ARBA00022723"/>
    </source>
</evidence>
<comment type="subunit">
    <text evidence="10">Homodimer.</text>
</comment>
<evidence type="ECO:0000256" key="1">
    <source>
        <dbReference type="ARBA" id="ARBA00022516"/>
    </source>
</evidence>
<evidence type="ECO:0000256" key="7">
    <source>
        <dbReference type="ARBA" id="ARBA00023264"/>
    </source>
</evidence>
<gene>
    <name evidence="10" type="primary">pcrB</name>
    <name evidence="11" type="ORF">SAMN05216352_107163</name>
</gene>
<keyword evidence="12" id="KW-1185">Reference proteome</keyword>
<dbReference type="GO" id="GO:0120536">
    <property type="term" value="F:heptaprenylglyceryl phosphate synthase activity"/>
    <property type="evidence" value="ECO:0007669"/>
    <property type="project" value="UniProtKB-ARBA"/>
</dbReference>
<dbReference type="EMBL" id="FNDU01000007">
    <property type="protein sequence ID" value="SDI41107.1"/>
    <property type="molecule type" value="Genomic_DNA"/>
</dbReference>
<proteinExistence type="inferred from homology"/>